<name>A0A1T4TIY8_9ACTN</name>
<comment type="similarity">
    <text evidence="2">Belongs to the methyltransferase superfamily. L-isoaspartyl/D-aspartyl protein methyltransferase family.</text>
</comment>
<organism evidence="12 13">
    <name type="scientific">Marinactinospora thermotolerans DSM 45154</name>
    <dbReference type="NCBI Taxonomy" id="1122192"/>
    <lineage>
        <taxon>Bacteria</taxon>
        <taxon>Bacillati</taxon>
        <taxon>Actinomycetota</taxon>
        <taxon>Actinomycetes</taxon>
        <taxon>Streptosporangiales</taxon>
        <taxon>Nocardiopsidaceae</taxon>
        <taxon>Marinactinospora</taxon>
    </lineage>
</organism>
<evidence type="ECO:0000256" key="6">
    <source>
        <dbReference type="ARBA" id="ARBA00022603"/>
    </source>
</evidence>
<evidence type="ECO:0000256" key="3">
    <source>
        <dbReference type="ARBA" id="ARBA00011890"/>
    </source>
</evidence>
<evidence type="ECO:0000256" key="8">
    <source>
        <dbReference type="ARBA" id="ARBA00022691"/>
    </source>
</evidence>
<evidence type="ECO:0000256" key="5">
    <source>
        <dbReference type="ARBA" id="ARBA00022490"/>
    </source>
</evidence>
<dbReference type="Proteomes" id="UP000190637">
    <property type="component" value="Unassembled WGS sequence"/>
</dbReference>
<accession>A0A1T4TIY8</accession>
<dbReference type="EMBL" id="FUWS01000029">
    <property type="protein sequence ID" value="SKA40231.1"/>
    <property type="molecule type" value="Genomic_DNA"/>
</dbReference>
<keyword evidence="5" id="KW-0963">Cytoplasm</keyword>
<dbReference type="InterPro" id="IPR000682">
    <property type="entry name" value="PCMT"/>
</dbReference>
<evidence type="ECO:0000313" key="12">
    <source>
        <dbReference type="EMBL" id="SKA40231.1"/>
    </source>
</evidence>
<dbReference type="GO" id="GO:0032259">
    <property type="term" value="P:methylation"/>
    <property type="evidence" value="ECO:0007669"/>
    <property type="project" value="UniProtKB-KW"/>
</dbReference>
<evidence type="ECO:0000256" key="9">
    <source>
        <dbReference type="ARBA" id="ARBA00030757"/>
    </source>
</evidence>
<reference evidence="12 13" key="1">
    <citation type="submission" date="2017-02" db="EMBL/GenBank/DDBJ databases">
        <authorList>
            <person name="Peterson S.W."/>
        </authorList>
    </citation>
    <scope>NUCLEOTIDE SEQUENCE [LARGE SCALE GENOMIC DNA]</scope>
    <source>
        <strain evidence="12 13">DSM 45154</strain>
    </source>
</reference>
<dbReference type="RefSeq" id="WP_200813785.1">
    <property type="nucleotide sequence ID" value="NZ_FUWS01000029.1"/>
</dbReference>
<evidence type="ECO:0000256" key="11">
    <source>
        <dbReference type="ARBA" id="ARBA00031350"/>
    </source>
</evidence>
<dbReference type="AlphaFoldDB" id="A0A1T4TIY8"/>
<evidence type="ECO:0000313" key="13">
    <source>
        <dbReference type="Proteomes" id="UP000190637"/>
    </source>
</evidence>
<dbReference type="PANTHER" id="PTHR11579:SF0">
    <property type="entry name" value="PROTEIN-L-ISOASPARTATE(D-ASPARTATE) O-METHYLTRANSFERASE"/>
    <property type="match status" value="1"/>
</dbReference>
<dbReference type="GO" id="GO:0005737">
    <property type="term" value="C:cytoplasm"/>
    <property type="evidence" value="ECO:0007669"/>
    <property type="project" value="UniProtKB-SubCell"/>
</dbReference>
<proteinExistence type="inferred from homology"/>
<protein>
    <recommendedName>
        <fullName evidence="4">Protein-L-isoaspartate O-methyltransferase</fullName>
        <ecNumber evidence="3">2.1.1.77</ecNumber>
    </recommendedName>
    <alternativeName>
        <fullName evidence="11">L-isoaspartyl protein carboxyl methyltransferase</fullName>
    </alternativeName>
    <alternativeName>
        <fullName evidence="9">Protein L-isoaspartyl methyltransferase</fullName>
    </alternativeName>
    <alternativeName>
        <fullName evidence="10">Protein-beta-aspartate methyltransferase</fullName>
    </alternativeName>
</protein>
<dbReference type="PANTHER" id="PTHR11579">
    <property type="entry name" value="PROTEIN-L-ISOASPARTATE O-METHYLTRANSFERASE"/>
    <property type="match status" value="1"/>
</dbReference>
<dbReference type="GO" id="GO:0004719">
    <property type="term" value="F:protein-L-isoaspartate (D-aspartate) O-methyltransferase activity"/>
    <property type="evidence" value="ECO:0007669"/>
    <property type="project" value="UniProtKB-EC"/>
</dbReference>
<dbReference type="Gene3D" id="3.40.50.150">
    <property type="entry name" value="Vaccinia Virus protein VP39"/>
    <property type="match status" value="1"/>
</dbReference>
<keyword evidence="8" id="KW-0949">S-adenosyl-L-methionine</keyword>
<keyword evidence="13" id="KW-1185">Reference proteome</keyword>
<dbReference type="InterPro" id="IPR029063">
    <property type="entry name" value="SAM-dependent_MTases_sf"/>
</dbReference>
<dbReference type="SUPFAM" id="SSF53335">
    <property type="entry name" value="S-adenosyl-L-methionine-dependent methyltransferases"/>
    <property type="match status" value="1"/>
</dbReference>
<keyword evidence="6 12" id="KW-0489">Methyltransferase</keyword>
<dbReference type="Pfam" id="PF01135">
    <property type="entry name" value="PCMT"/>
    <property type="match status" value="1"/>
</dbReference>
<dbReference type="EC" id="2.1.1.77" evidence="3"/>
<evidence type="ECO:0000256" key="10">
    <source>
        <dbReference type="ARBA" id="ARBA00031323"/>
    </source>
</evidence>
<keyword evidence="7 12" id="KW-0808">Transferase</keyword>
<evidence type="ECO:0000256" key="4">
    <source>
        <dbReference type="ARBA" id="ARBA00013346"/>
    </source>
</evidence>
<gene>
    <name evidence="12" type="ORF">SAMN02745673_05036</name>
</gene>
<dbReference type="CDD" id="cd02440">
    <property type="entry name" value="AdoMet_MTases"/>
    <property type="match status" value="1"/>
</dbReference>
<comment type="subcellular location">
    <subcellularLocation>
        <location evidence="1">Cytoplasm</location>
    </subcellularLocation>
</comment>
<evidence type="ECO:0000256" key="7">
    <source>
        <dbReference type="ARBA" id="ARBA00022679"/>
    </source>
</evidence>
<evidence type="ECO:0000256" key="1">
    <source>
        <dbReference type="ARBA" id="ARBA00004496"/>
    </source>
</evidence>
<sequence length="390" mass="41745">MIRAGARIARVLTAKGAIQDPKVHRAVLTVNRDAFVPATVWAARDGWYEPRPRDTDPEVQRWLGEDVYLVTQVDDGRPDGEDGRGRIPTSSLSQPSLVVRMLQELAVSPGDRVLEIGTGSGYNTALLCELAGEDGVVSVELDETVAETAREALTREGCKPRLLVGDGAREVEGGPFDRVIATVGVRHIPAAWISGTRPGGLVLAPWTPGLGFTTGVLALLEVAGDGTATGRIVSDAGFMMLREHRLAPLGIDTFVDEDDPAAVPGETTVNPRLVTDRDAGWRLLLGHLVPGLGYASWEAAEDNVEDAGEASVYVYDRDGSGSWALGEYSPEGGPFEVKRCGPRDLWAEVGAAREVWLGAGRPGQDRFGLTVTSDGEHRLWVDEPGNVLTL</sequence>
<evidence type="ECO:0000256" key="2">
    <source>
        <dbReference type="ARBA" id="ARBA00005369"/>
    </source>
</evidence>